<feature type="chain" id="PRO_5041031052" description="Cell division coordinator CpoB" evidence="1">
    <location>
        <begin position="25"/>
        <end position="320"/>
    </location>
</feature>
<gene>
    <name evidence="4" type="primary">ybgF</name>
    <name evidence="1" type="synonym">cpoB</name>
    <name evidence="4" type="ORF">NYR54_01610</name>
</gene>
<feature type="signal peptide" evidence="1">
    <location>
        <begin position="1"/>
        <end position="24"/>
    </location>
</feature>
<dbReference type="GO" id="GO:0030288">
    <property type="term" value="C:outer membrane-bounded periplasmic space"/>
    <property type="evidence" value="ECO:0007669"/>
    <property type="project" value="UniProtKB-UniRule"/>
</dbReference>
<feature type="coiled-coil region" evidence="1">
    <location>
        <begin position="54"/>
        <end position="88"/>
    </location>
</feature>
<accession>A0A9X2X5P8</accession>
<dbReference type="NCBIfam" id="TIGR02795">
    <property type="entry name" value="tol_pal_ybgF"/>
    <property type="match status" value="1"/>
</dbReference>
<keyword evidence="1" id="KW-0132">Cell division</keyword>
<keyword evidence="1" id="KW-0131">Cell cycle</keyword>
<evidence type="ECO:0000259" key="3">
    <source>
        <dbReference type="Pfam" id="PF16331"/>
    </source>
</evidence>
<organism evidence="4 5">
    <name type="scientific">Chelativorans petroleitrophicus</name>
    <dbReference type="NCBI Taxonomy" id="2975484"/>
    <lineage>
        <taxon>Bacteria</taxon>
        <taxon>Pseudomonadati</taxon>
        <taxon>Pseudomonadota</taxon>
        <taxon>Alphaproteobacteria</taxon>
        <taxon>Hyphomicrobiales</taxon>
        <taxon>Phyllobacteriaceae</taxon>
        <taxon>Chelativorans</taxon>
    </lineage>
</organism>
<dbReference type="RefSeq" id="WP_261513657.1">
    <property type="nucleotide sequence ID" value="NZ_JAODNV010000003.1"/>
</dbReference>
<dbReference type="Proteomes" id="UP001149009">
    <property type="component" value="Unassembled WGS sequence"/>
</dbReference>
<feature type="compositionally biased region" description="Low complexity" evidence="2">
    <location>
        <begin position="113"/>
        <end position="129"/>
    </location>
</feature>
<feature type="domain" description="YbgF trimerisation" evidence="3">
    <location>
        <begin position="53"/>
        <end position="101"/>
    </location>
</feature>
<evidence type="ECO:0000256" key="2">
    <source>
        <dbReference type="SAM" id="MobiDB-lite"/>
    </source>
</evidence>
<comment type="function">
    <text evidence="1">Mediates coordination of peptidoglycan synthesis and outer membrane constriction during cell division.</text>
</comment>
<feature type="region of interest" description="Disordered" evidence="2">
    <location>
        <begin position="96"/>
        <end position="154"/>
    </location>
</feature>
<protein>
    <recommendedName>
        <fullName evidence="1">Cell division coordinator CpoB</fullName>
    </recommendedName>
</protein>
<comment type="caution">
    <text evidence="4">The sequence shown here is derived from an EMBL/GenBank/DDBJ whole genome shotgun (WGS) entry which is preliminary data.</text>
</comment>
<sequence precursor="true">MLSRRLIFGIAALAFMTVTGGTVAAMPLTAASPVRSAQPAPASPLILAQADPRVTALEEEIRRLNGLVEELNFQILQMQDQMRRMQEDTEFRFQQLEGTASGEPPSERRSELTGPTRPADTAPATASRPPVGPDDALPGVEIVRRGEPPRTLGTITFDENGNVVATAPGGQPIDLLQGTPVSDDTVVAALPPANNPDEAYRNAYGFILSGDYRMAEAGFRQYLERFPDGEQVADANFWLGEAVLGQDRYREAAEIFLQANRNYPNSPKAPEMLLKLGVALAALNQRDVACATYTEIGHRYPDISAALQERVKREQALAGC</sequence>
<comment type="similarity">
    <text evidence="1">Belongs to the CpoB family.</text>
</comment>
<reference evidence="4" key="1">
    <citation type="submission" date="2022-08" db="EMBL/GenBank/DDBJ databases">
        <title>Chelativorans sichuanense sp. nov., a paraffin oil-degrading bacterium isolated from a mixture of oil-based drill cuttings and paddy soil.</title>
        <authorList>
            <person name="Yu J."/>
            <person name="Liu H."/>
            <person name="Chen Q."/>
        </authorList>
    </citation>
    <scope>NUCLEOTIDE SEQUENCE</scope>
    <source>
        <strain evidence="4">SCAU 2101</strain>
    </source>
</reference>
<dbReference type="Gene3D" id="1.20.5.110">
    <property type="match status" value="1"/>
</dbReference>
<dbReference type="InterPro" id="IPR034706">
    <property type="entry name" value="CpoB"/>
</dbReference>
<dbReference type="EMBL" id="JAODNV010000003">
    <property type="protein sequence ID" value="MCT8988993.1"/>
    <property type="molecule type" value="Genomic_DNA"/>
</dbReference>
<dbReference type="Gene3D" id="1.25.40.10">
    <property type="entry name" value="Tetratricopeptide repeat domain"/>
    <property type="match status" value="1"/>
</dbReference>
<dbReference type="AlphaFoldDB" id="A0A9X2X5P8"/>
<dbReference type="GO" id="GO:0043093">
    <property type="term" value="P:FtsZ-dependent cytokinesis"/>
    <property type="evidence" value="ECO:0007669"/>
    <property type="project" value="UniProtKB-UniRule"/>
</dbReference>
<keyword evidence="1" id="KW-0175">Coiled coil</keyword>
<comment type="subcellular location">
    <subcellularLocation>
        <location evidence="1">Periplasm</location>
    </subcellularLocation>
</comment>
<evidence type="ECO:0000313" key="5">
    <source>
        <dbReference type="Proteomes" id="UP001149009"/>
    </source>
</evidence>
<dbReference type="InterPro" id="IPR019734">
    <property type="entry name" value="TPR_rpt"/>
</dbReference>
<dbReference type="InterPro" id="IPR011990">
    <property type="entry name" value="TPR-like_helical_dom_sf"/>
</dbReference>
<dbReference type="HAMAP" id="MF_02066">
    <property type="entry name" value="CpoB"/>
    <property type="match status" value="1"/>
</dbReference>
<dbReference type="Pfam" id="PF13174">
    <property type="entry name" value="TPR_6"/>
    <property type="match status" value="2"/>
</dbReference>
<name>A0A9X2X5P8_9HYPH</name>
<evidence type="ECO:0000256" key="1">
    <source>
        <dbReference type="HAMAP-Rule" id="MF_02066"/>
    </source>
</evidence>
<dbReference type="SUPFAM" id="SSF48452">
    <property type="entry name" value="TPR-like"/>
    <property type="match status" value="1"/>
</dbReference>
<dbReference type="Pfam" id="PF16331">
    <property type="entry name" value="TolA_bind_tri"/>
    <property type="match status" value="1"/>
</dbReference>
<dbReference type="InterPro" id="IPR032519">
    <property type="entry name" value="YbgF_tri"/>
</dbReference>
<keyword evidence="5" id="KW-1185">Reference proteome</keyword>
<proteinExistence type="inferred from homology"/>
<keyword evidence="1" id="KW-0574">Periplasm</keyword>
<dbReference type="InterPro" id="IPR014162">
    <property type="entry name" value="CpoB_C"/>
</dbReference>
<evidence type="ECO:0000313" key="4">
    <source>
        <dbReference type="EMBL" id="MCT8988993.1"/>
    </source>
</evidence>
<keyword evidence="1" id="KW-0732">Signal</keyword>